<evidence type="ECO:0000256" key="3">
    <source>
        <dbReference type="ARBA" id="ARBA00022989"/>
    </source>
</evidence>
<keyword evidence="3" id="KW-1133">Transmembrane helix</keyword>
<evidence type="ECO:0000313" key="5">
    <source>
        <dbReference type="EMBL" id="AYB00196.1"/>
    </source>
</evidence>
<dbReference type="NCBIfam" id="TIGR01593">
    <property type="entry name" value="holin_tox_secr"/>
    <property type="match status" value="1"/>
</dbReference>
<proteinExistence type="predicted"/>
<evidence type="ECO:0000256" key="1">
    <source>
        <dbReference type="ARBA" id="ARBA00004141"/>
    </source>
</evidence>
<evidence type="ECO:0000256" key="4">
    <source>
        <dbReference type="ARBA" id="ARBA00023136"/>
    </source>
</evidence>
<keyword evidence="2" id="KW-0812">Transmembrane</keyword>
<dbReference type="Proteomes" id="UP000265562">
    <property type="component" value="Chromosome"/>
</dbReference>
<dbReference type="RefSeq" id="WP_111524815.1">
    <property type="nucleotide sequence ID" value="NZ_CP032364.1"/>
</dbReference>
<dbReference type="EMBL" id="CP032364">
    <property type="protein sequence ID" value="AYB00196.1"/>
    <property type="molecule type" value="Genomic_DNA"/>
</dbReference>
<evidence type="ECO:0000313" key="6">
    <source>
        <dbReference type="Proteomes" id="UP000265562"/>
    </source>
</evidence>
<dbReference type="Pfam" id="PF05105">
    <property type="entry name" value="Phage_holin_4_1"/>
    <property type="match status" value="1"/>
</dbReference>
<sequence length="143" mass="15006">MRANILYSIVGAVGGFVAMAFGGWSDALITLIVFMSVDYITGLAVAGIFKKSKKSENGALESRAGFKGLCRKGVALLIVLVAVRLDIIMHTTYIKDAVIIAFIANEAISIIENAGLMGIPIPSVIAKAIDTLKSSADSTKTEA</sequence>
<protein>
    <submittedName>
        <fullName evidence="5">Holin</fullName>
    </submittedName>
</protein>
<dbReference type="OrthoDB" id="88184at2"/>
<dbReference type="InterPro" id="IPR006480">
    <property type="entry name" value="Phage_holin_4_1"/>
</dbReference>
<gene>
    <name evidence="5" type="ORF">D4A81_09765</name>
</gene>
<evidence type="ECO:0000256" key="2">
    <source>
        <dbReference type="ARBA" id="ARBA00022692"/>
    </source>
</evidence>
<dbReference type="GO" id="GO:0016020">
    <property type="term" value="C:membrane"/>
    <property type="evidence" value="ECO:0007669"/>
    <property type="project" value="UniProtKB-SubCell"/>
</dbReference>
<reference evidence="5 6" key="1">
    <citation type="submission" date="2018-09" db="EMBL/GenBank/DDBJ databases">
        <title>Genome sequencing of Lachnoanaerobaculum umeaense DSM 23576.</title>
        <authorList>
            <person name="Kook J.-K."/>
            <person name="Park S.-N."/>
            <person name="Lim Y.K."/>
        </authorList>
    </citation>
    <scope>NUCLEOTIDE SEQUENCE [LARGE SCALE GENOMIC DNA]</scope>
    <source>
        <strain evidence="6">DSM 23576 \ CCUG 58757</strain>
    </source>
</reference>
<comment type="subcellular location">
    <subcellularLocation>
        <location evidence="1">Membrane</location>
        <topology evidence="1">Multi-pass membrane protein</topology>
    </subcellularLocation>
</comment>
<dbReference type="AlphaFoldDB" id="A0A385Q1U7"/>
<accession>A0A385Q1U7</accession>
<organism evidence="5 6">
    <name type="scientific">Lachnoanaerobaculum umeaense</name>
    <dbReference type="NCBI Taxonomy" id="617123"/>
    <lineage>
        <taxon>Bacteria</taxon>
        <taxon>Bacillati</taxon>
        <taxon>Bacillota</taxon>
        <taxon>Clostridia</taxon>
        <taxon>Lachnospirales</taxon>
        <taxon>Lachnospiraceae</taxon>
        <taxon>Lachnoanaerobaculum</taxon>
    </lineage>
</organism>
<keyword evidence="6" id="KW-1185">Reference proteome</keyword>
<keyword evidence="4" id="KW-0472">Membrane</keyword>
<name>A0A385Q1U7_9FIRM</name>
<dbReference type="KEGG" id="lua:D4A81_09765"/>